<dbReference type="GeneID" id="15805755"/>
<reference evidence="2 3" key="1">
    <citation type="journal article" date="2012" name="BMC Genomics">
        <title>Comparative genomic analysis and phylogenetic position of Theileria equi.</title>
        <authorList>
            <person name="Kappmeyer L.S."/>
            <person name="Thiagarajan M."/>
            <person name="Herndon D.R."/>
            <person name="Ramsay J.D."/>
            <person name="Caler E."/>
            <person name="Djikeng A."/>
            <person name="Gillespie J.J."/>
            <person name="Lau A.O."/>
            <person name="Roalson E.H."/>
            <person name="Silva J.C."/>
            <person name="Silva M.G."/>
            <person name="Suarez C.E."/>
            <person name="Ueti M.W."/>
            <person name="Nene V.M."/>
            <person name="Mealey R.H."/>
            <person name="Knowles D.P."/>
            <person name="Brayton K.A."/>
        </authorList>
    </citation>
    <scope>NUCLEOTIDE SEQUENCE [LARGE SCALE GENOMIC DNA]</scope>
    <source>
        <strain evidence="2 3">WA</strain>
    </source>
</reference>
<proteinExistence type="predicted"/>
<accession>L0B1R3</accession>
<dbReference type="RefSeq" id="XP_004830735.1">
    <property type="nucleotide sequence ID" value="XM_004830678.1"/>
</dbReference>
<dbReference type="KEGG" id="beq:BEWA_004770"/>
<name>L0B1R3_THEEQ</name>
<dbReference type="Proteomes" id="UP000031512">
    <property type="component" value="Chromosome 3"/>
</dbReference>
<organism evidence="2 3">
    <name type="scientific">Theileria equi strain WA</name>
    <dbReference type="NCBI Taxonomy" id="1537102"/>
    <lineage>
        <taxon>Eukaryota</taxon>
        <taxon>Sar</taxon>
        <taxon>Alveolata</taxon>
        <taxon>Apicomplexa</taxon>
        <taxon>Aconoidasida</taxon>
        <taxon>Piroplasmida</taxon>
        <taxon>Theileriidae</taxon>
        <taxon>Theileria</taxon>
    </lineage>
</organism>
<dbReference type="EMBL" id="CP001670">
    <property type="protein sequence ID" value="AFZ81069.1"/>
    <property type="molecule type" value="Genomic_DNA"/>
</dbReference>
<feature type="coiled-coil region" evidence="1">
    <location>
        <begin position="767"/>
        <end position="794"/>
    </location>
</feature>
<protein>
    <submittedName>
        <fullName evidence="2">Uncharacterized protein</fullName>
    </submittedName>
</protein>
<keyword evidence="1" id="KW-0175">Coiled coil</keyword>
<dbReference type="VEuPathDB" id="PiroplasmaDB:BEWA_004770"/>
<sequence>MSGGVRLDLDPTAKFPNKYGISRYENNEITGGYTSYKYEKSGEGSQPFTLSVLLFEGKPLPGILSYPISVTSVVTFYDEGKKNLLLIDILISGTHIYYLNPDTSSEPVKVTFTKFAPKDSKEVGNSDLTKILQDIIQHSGFNINELGKQTRNVAKSLLGDNGIIFDLTQQPNKRNIPKSKTYGSELINAEVIVTDDGKIKGIYHKVQHVLSSLPFYIKGIKLQNGAYMKVKGGFPNDPLTGFIVYYKDGHYEDAFLVTLKVSFSGLNLVPSRYYLTKTNKEGTEQWEIRKVGLHLEDPEILEVLRDISLHDELKLQAHGDKKIKKKLYDISKGLPIDLTLTTDNAIKITKYYESDEAIIPYQKEGKRDNYWIIEHANKIPSFSVKSIKISKKVSIKTNDLPPEGTIFEKLNAYYADNSYKNLVLMELTCLYDTDHNTEGLYRYVYYYSTPDNGNTWQGYLLSTTVGESNGVMGNVIKHVIERSRIDLDNLGSYQSSLENKLVEYPTDLSPKVTLDISKSDGNPSYTPDGRNSTPFNVKMTKVSSEFYQFTHTAKGNVSFRVKNVVHTEGKTLNDVRSDGHIASLSAFYWGESPSYDHLLLIQIGEDNQYYTWSSSYNWDKTSGSEDVTKILNRQNCMRRKYHIIDISQKTNPYECPSCNKKIQVALTEDVVGYNYTRYAHYISGNENFSVSYLIDAGTRQTNPPPVKNVIKVWVFWYPKNGNPKPLLIFYDKDVNMDHEEKWFKKTKANEWEEVLDKDKKPSYENDYPRIRELLKEELEKLKKLSDERNQLHKSNGSGLPPAVRKGLKIGGGVSGTIGTGIVGFGTWKLWSKIMSFLITRL</sequence>
<keyword evidence="3" id="KW-1185">Reference proteome</keyword>
<evidence type="ECO:0000313" key="3">
    <source>
        <dbReference type="Proteomes" id="UP000031512"/>
    </source>
</evidence>
<evidence type="ECO:0000313" key="2">
    <source>
        <dbReference type="EMBL" id="AFZ81069.1"/>
    </source>
</evidence>
<dbReference type="AlphaFoldDB" id="L0B1R3"/>
<gene>
    <name evidence="2" type="ORF">BEWA_004770</name>
</gene>
<evidence type="ECO:0000256" key="1">
    <source>
        <dbReference type="SAM" id="Coils"/>
    </source>
</evidence>